<dbReference type="EMBL" id="SNVW01000001">
    <property type="protein sequence ID" value="TDN46296.1"/>
    <property type="molecule type" value="Genomic_DNA"/>
</dbReference>
<dbReference type="CDD" id="cd08556">
    <property type="entry name" value="GDPD"/>
    <property type="match status" value="1"/>
</dbReference>
<dbReference type="Proteomes" id="UP000295764">
    <property type="component" value="Unassembled WGS sequence"/>
</dbReference>
<comment type="cofactor">
    <cofactor evidence="1">
        <name>Mg(2+)</name>
        <dbReference type="ChEBI" id="CHEBI:18420"/>
    </cofactor>
</comment>
<dbReference type="Gene3D" id="3.40.190.80">
    <property type="match status" value="1"/>
</dbReference>
<name>A0A4R6DMW6_9MICO</name>
<dbReference type="GO" id="GO:0008934">
    <property type="term" value="F:inositol monophosphate 1-phosphatase activity"/>
    <property type="evidence" value="ECO:0007669"/>
    <property type="project" value="TreeGrafter"/>
</dbReference>
<reference evidence="4 5" key="1">
    <citation type="submission" date="2019-03" db="EMBL/GenBank/DDBJ databases">
        <title>Genomic analyses of the natural microbiome of Caenorhabditis elegans.</title>
        <authorList>
            <person name="Samuel B."/>
        </authorList>
    </citation>
    <scope>NUCLEOTIDE SEQUENCE [LARGE SCALE GENOMIC DNA]</scope>
    <source>
        <strain evidence="4 5">JUb65</strain>
    </source>
</reference>
<evidence type="ECO:0000259" key="3">
    <source>
        <dbReference type="PROSITE" id="PS51704"/>
    </source>
</evidence>
<evidence type="ECO:0000313" key="5">
    <source>
        <dbReference type="Proteomes" id="UP000295764"/>
    </source>
</evidence>
<feature type="binding site" evidence="1">
    <location>
        <position position="367"/>
    </location>
    <ligand>
        <name>Mg(2+)</name>
        <dbReference type="ChEBI" id="CHEBI:18420"/>
        <label>1</label>
        <note>catalytic</note>
    </ligand>
</feature>
<dbReference type="Gene3D" id="3.30.540.10">
    <property type="entry name" value="Fructose-1,6-Bisphosphatase, subunit A, domain 1"/>
    <property type="match status" value="1"/>
</dbReference>
<dbReference type="SUPFAM" id="SSF56655">
    <property type="entry name" value="Carbohydrate phosphatase"/>
    <property type="match status" value="1"/>
</dbReference>
<dbReference type="GO" id="GO:0008081">
    <property type="term" value="F:phosphoric diester hydrolase activity"/>
    <property type="evidence" value="ECO:0007669"/>
    <property type="project" value="InterPro"/>
</dbReference>
<dbReference type="InterPro" id="IPR017946">
    <property type="entry name" value="PLC-like_Pdiesterase_TIM-brl"/>
</dbReference>
<dbReference type="Gene3D" id="3.20.20.190">
    <property type="entry name" value="Phosphatidylinositol (PI) phosphodiesterase"/>
    <property type="match status" value="1"/>
</dbReference>
<feature type="binding site" evidence="1">
    <location>
        <position position="509"/>
    </location>
    <ligand>
        <name>Mg(2+)</name>
        <dbReference type="ChEBI" id="CHEBI:18420"/>
        <label>1</label>
        <note>catalytic</note>
    </ligand>
</feature>
<evidence type="ECO:0000313" key="4">
    <source>
        <dbReference type="EMBL" id="TDN46296.1"/>
    </source>
</evidence>
<feature type="binding site" evidence="1">
    <location>
        <position position="382"/>
    </location>
    <ligand>
        <name>Mg(2+)</name>
        <dbReference type="ChEBI" id="CHEBI:18420"/>
        <label>1</label>
        <note>catalytic</note>
    </ligand>
</feature>
<dbReference type="PANTHER" id="PTHR20854:SF4">
    <property type="entry name" value="INOSITOL-1-MONOPHOSPHATASE-RELATED"/>
    <property type="match status" value="1"/>
</dbReference>
<dbReference type="PROSITE" id="PS51704">
    <property type="entry name" value="GP_PDE"/>
    <property type="match status" value="1"/>
</dbReference>
<evidence type="ECO:0000256" key="1">
    <source>
        <dbReference type="PIRSR" id="PIRSR600760-2"/>
    </source>
</evidence>
<dbReference type="AlphaFoldDB" id="A0A4R6DMW6"/>
<dbReference type="SUPFAM" id="SSF51695">
    <property type="entry name" value="PLC-like phosphodiesterases"/>
    <property type="match status" value="1"/>
</dbReference>
<organism evidence="4 5">
    <name type="scientific">Curtobacterium flaccumfaciens</name>
    <dbReference type="NCBI Taxonomy" id="2035"/>
    <lineage>
        <taxon>Bacteria</taxon>
        <taxon>Bacillati</taxon>
        <taxon>Actinomycetota</taxon>
        <taxon>Actinomycetes</taxon>
        <taxon>Micrococcales</taxon>
        <taxon>Microbacteriaceae</taxon>
        <taxon>Curtobacterium</taxon>
    </lineage>
</organism>
<dbReference type="InterPro" id="IPR030395">
    <property type="entry name" value="GP_PDE_dom"/>
</dbReference>
<feature type="domain" description="GP-PDE" evidence="3">
    <location>
        <begin position="61"/>
        <end position="283"/>
    </location>
</feature>
<dbReference type="PRINTS" id="PR00377">
    <property type="entry name" value="IMPHPHTASES"/>
</dbReference>
<dbReference type="PANTHER" id="PTHR20854">
    <property type="entry name" value="INOSITOL MONOPHOSPHATASE"/>
    <property type="match status" value="1"/>
</dbReference>
<gene>
    <name evidence="4" type="ORF">EDF64_101157</name>
</gene>
<dbReference type="CDD" id="cd01637">
    <property type="entry name" value="IMPase_like"/>
    <property type="match status" value="1"/>
</dbReference>
<feature type="binding site" evidence="1">
    <location>
        <position position="385"/>
    </location>
    <ligand>
        <name>Mg(2+)</name>
        <dbReference type="ChEBI" id="CHEBI:18420"/>
        <label>1</label>
        <note>catalytic</note>
    </ligand>
</feature>
<comment type="caution">
    <text evidence="4">The sequence shown here is derived from an EMBL/GenBank/DDBJ whole genome shotgun (WGS) entry which is preliminary data.</text>
</comment>
<accession>A0A4R6DMW6</accession>
<dbReference type="Pfam" id="PF00459">
    <property type="entry name" value="Inositol_P"/>
    <property type="match status" value="1"/>
</dbReference>
<dbReference type="Pfam" id="PF03009">
    <property type="entry name" value="GDPD"/>
    <property type="match status" value="1"/>
</dbReference>
<proteinExistence type="predicted"/>
<dbReference type="GO" id="GO:0006020">
    <property type="term" value="P:inositol metabolic process"/>
    <property type="evidence" value="ECO:0007669"/>
    <property type="project" value="TreeGrafter"/>
</dbReference>
<sequence length="563" mass="58720">MSAEAPAPPAIAVPAAASDGSVASGSTVAAVASDASGSSVAPRSSVASTADTAGRHGVRPPRLVAHRGAPRVRRENTLPAVAVAEALGAETIEVDVRRTADGVAVLLHDETLGRMWGDARRVSEVGWCDVARLGNGLDRIPRLDAVLERLDGCRSTLLVDLTDPADAVVAARTVAGHRGTTTVAWCGAPAAMAAVRAALPDADVWLAWESLEPPTAADLVALGPSTLNLDVAFLTPRTVEAAHALGLRVAVWTVDDAEPALWAARLGVDSITTNDVATIRAALAAAERDGWPGRDREPTETEVASRAEALAHRIAHEVIAFTREHPVRSVTTKANPADLVTDVDRLVEQHVRSRVRTVFPTHGFTGEEYGDAPGDRHRWYLDPVDGTTNLANGVPWTSMSLCLTRGGRPLVGVVADPWRGEVLEARRGRGATLRDRQLRLDDSPRALAGAVVGTELDGHRPWPGFGAFLDALADRSCTLRVQGSGTLTIAQVAAGRGIGGCVSAFNPVDHGAAVLLVHEAGGVVLTREGPVEGFPPVGEPFLVAHPGAADELHAVWTAALAAG</sequence>
<dbReference type="OrthoDB" id="9758957at2"/>
<dbReference type="GO" id="GO:0046872">
    <property type="term" value="F:metal ion binding"/>
    <property type="evidence" value="ECO:0007669"/>
    <property type="project" value="UniProtKB-KW"/>
</dbReference>
<dbReference type="RefSeq" id="WP_133518205.1">
    <property type="nucleotide sequence ID" value="NZ_SNVW01000001.1"/>
</dbReference>
<dbReference type="GO" id="GO:0007165">
    <property type="term" value="P:signal transduction"/>
    <property type="evidence" value="ECO:0007669"/>
    <property type="project" value="TreeGrafter"/>
</dbReference>
<feature type="compositionally biased region" description="Low complexity" evidence="2">
    <location>
        <begin position="33"/>
        <end position="42"/>
    </location>
</feature>
<keyword evidence="1" id="KW-0460">Magnesium</keyword>
<evidence type="ECO:0000256" key="2">
    <source>
        <dbReference type="SAM" id="MobiDB-lite"/>
    </source>
</evidence>
<feature type="region of interest" description="Disordered" evidence="2">
    <location>
        <begin position="33"/>
        <end position="62"/>
    </location>
</feature>
<dbReference type="InterPro" id="IPR000760">
    <property type="entry name" value="Inositol_monophosphatase-like"/>
</dbReference>
<protein>
    <submittedName>
        <fullName evidence="4">Myo-inositol-1(Or 4)-monophosphatase/deoxyribonuclease-2</fullName>
    </submittedName>
</protein>
<dbReference type="GO" id="GO:0006629">
    <property type="term" value="P:lipid metabolic process"/>
    <property type="evidence" value="ECO:0007669"/>
    <property type="project" value="InterPro"/>
</dbReference>
<keyword evidence="1" id="KW-0479">Metal-binding</keyword>